<name>A0AAP7BV02_CLOPF</name>
<dbReference type="EMBL" id="JAALLZ010000001">
    <property type="protein sequence ID" value="NGU29511.1"/>
    <property type="molecule type" value="Genomic_DNA"/>
</dbReference>
<sequence length="70" mass="8384">MKNKRYKRLAKRIKGTCLARRGNCYNCDIFGFCLAYTNKREIPMNIKIRKLEKEIRINLIIQGLYKKSDE</sequence>
<protein>
    <submittedName>
        <fullName evidence="1">Uncharacterized protein</fullName>
    </submittedName>
</protein>
<organism evidence="1 2">
    <name type="scientific">Clostridium perfringens</name>
    <dbReference type="NCBI Taxonomy" id="1502"/>
    <lineage>
        <taxon>Bacteria</taxon>
        <taxon>Bacillati</taxon>
        <taxon>Bacillota</taxon>
        <taxon>Clostridia</taxon>
        <taxon>Eubacteriales</taxon>
        <taxon>Clostridiaceae</taxon>
        <taxon>Clostridium</taxon>
    </lineage>
</organism>
<dbReference type="Proteomes" id="UP000481454">
    <property type="component" value="Unassembled WGS sequence"/>
</dbReference>
<dbReference type="AlphaFoldDB" id="A0AAP7BV02"/>
<accession>A0AAP7BV02</accession>
<evidence type="ECO:0000313" key="1">
    <source>
        <dbReference type="EMBL" id="NGU29511.1"/>
    </source>
</evidence>
<evidence type="ECO:0000313" key="2">
    <source>
        <dbReference type="Proteomes" id="UP000481454"/>
    </source>
</evidence>
<proteinExistence type="predicted"/>
<comment type="caution">
    <text evidence="1">The sequence shown here is derived from an EMBL/GenBank/DDBJ whole genome shotgun (WGS) entry which is preliminary data.</text>
</comment>
<gene>
    <name evidence="1" type="ORF">G6Z34_05190</name>
</gene>
<dbReference type="RefSeq" id="WP_003459653.1">
    <property type="nucleotide sequence ID" value="NZ_CATNWT010000001.1"/>
</dbReference>
<reference evidence="1 2" key="1">
    <citation type="submission" date="2020-02" db="EMBL/GenBank/DDBJ databases">
        <title>Genomic Insights into the Phylogeny and Genetic Plasticity of the Human and Animal Enteric Pathogen Clostridium perfringens.</title>
        <authorList>
            <person name="Feng Y."/>
            <person name="Hu Y."/>
        </authorList>
    </citation>
    <scope>NUCLEOTIDE SEQUENCE [LARGE SCALE GENOMIC DNA]</scope>
    <source>
        <strain evidence="1 2">CP-40</strain>
    </source>
</reference>